<evidence type="ECO:0000256" key="9">
    <source>
        <dbReference type="ARBA" id="ARBA00022824"/>
    </source>
</evidence>
<keyword evidence="17" id="KW-1185">Reference proteome</keyword>
<keyword evidence="7" id="KW-0812">Transmembrane</keyword>
<accession>A0ABR4NBH8</accession>
<evidence type="ECO:0000256" key="13">
    <source>
        <dbReference type="ARBA" id="ARBA00045533"/>
    </source>
</evidence>
<keyword evidence="10" id="KW-0735">Signal-anchor</keyword>
<dbReference type="EMBL" id="JADGIZ020000014">
    <property type="protein sequence ID" value="KAL2916882.1"/>
    <property type="molecule type" value="Genomic_DNA"/>
</dbReference>
<dbReference type="Gene3D" id="2.10.109.10">
    <property type="entry name" value="Umud Fragment, subunit A"/>
    <property type="match status" value="1"/>
</dbReference>
<keyword evidence="8 15" id="KW-0378">Hydrolase</keyword>
<evidence type="ECO:0000256" key="2">
    <source>
        <dbReference type="ARBA" id="ARBA00004648"/>
    </source>
</evidence>
<dbReference type="Proteomes" id="UP001527925">
    <property type="component" value="Unassembled WGS sequence"/>
</dbReference>
<evidence type="ECO:0000256" key="5">
    <source>
        <dbReference type="ARBA" id="ARBA00019685"/>
    </source>
</evidence>
<evidence type="ECO:0000256" key="1">
    <source>
        <dbReference type="ARBA" id="ARBA00000677"/>
    </source>
</evidence>
<dbReference type="PRINTS" id="PR00728">
    <property type="entry name" value="SIGNALPTASE"/>
</dbReference>
<evidence type="ECO:0000313" key="17">
    <source>
        <dbReference type="Proteomes" id="UP001527925"/>
    </source>
</evidence>
<comment type="subunit">
    <text evidence="14">Component of the signal peptidase complex (SPC) composed of a catalytic subunit SEC11 and three accessory subunits SPC1, SPC2 and SPC3. The complex induces a local thinning of the ER membrane which is used to measure the length of the signal peptide (SP) h-region of protein substrates. This ensures the selectivity of the complex towards h-regions shorter than 18-20 amino acids. SPC associates with the translocon complex.</text>
</comment>
<keyword evidence="9 15" id="KW-0256">Endoplasmic reticulum</keyword>
<dbReference type="PANTHER" id="PTHR10806">
    <property type="entry name" value="SIGNAL PEPTIDASE COMPLEX CATALYTIC SUBUNIT SEC11"/>
    <property type="match status" value="1"/>
</dbReference>
<evidence type="ECO:0000256" key="7">
    <source>
        <dbReference type="ARBA" id="ARBA00022692"/>
    </source>
</evidence>
<evidence type="ECO:0000256" key="12">
    <source>
        <dbReference type="ARBA" id="ARBA00023136"/>
    </source>
</evidence>
<gene>
    <name evidence="16" type="primary">SEC11</name>
    <name evidence="16" type="ORF">HK105_203661</name>
</gene>
<organism evidence="16 17">
    <name type="scientific">Polyrhizophydium stewartii</name>
    <dbReference type="NCBI Taxonomy" id="2732419"/>
    <lineage>
        <taxon>Eukaryota</taxon>
        <taxon>Fungi</taxon>
        <taxon>Fungi incertae sedis</taxon>
        <taxon>Chytridiomycota</taxon>
        <taxon>Chytridiomycota incertae sedis</taxon>
        <taxon>Chytridiomycetes</taxon>
        <taxon>Rhizophydiales</taxon>
        <taxon>Rhizophydiales incertae sedis</taxon>
        <taxon>Polyrhizophydium</taxon>
    </lineage>
</organism>
<keyword evidence="12" id="KW-0472">Membrane</keyword>
<dbReference type="InterPro" id="IPR036286">
    <property type="entry name" value="LexA/Signal_pep-like_sf"/>
</dbReference>
<dbReference type="InterPro" id="IPR019756">
    <property type="entry name" value="Pept_S26A_signal_pept_1_Ser-AS"/>
</dbReference>
<evidence type="ECO:0000256" key="15">
    <source>
        <dbReference type="RuleBase" id="RU362047"/>
    </source>
</evidence>
<dbReference type="CDD" id="cd06530">
    <property type="entry name" value="S26_SPase_I"/>
    <property type="match status" value="1"/>
</dbReference>
<dbReference type="InterPro" id="IPR019533">
    <property type="entry name" value="Peptidase_S26"/>
</dbReference>
<comment type="caution">
    <text evidence="16">The sequence shown here is derived from an EMBL/GenBank/DDBJ whole genome shotgun (WGS) entry which is preliminary data.</text>
</comment>
<evidence type="ECO:0000256" key="8">
    <source>
        <dbReference type="ARBA" id="ARBA00022801"/>
    </source>
</evidence>
<sequence length="164" mass="18132">MLQVLTFLLFVASALFTWRGLGLLLNLDTPVVVVISESMEPAFQRGDLLVLSMWSRPISVGDICVYKRRSDPSGIPIVHRIVHTHKGPNGKRMMLTKGDNNPGNDRGLYDAGQQWLEEDDIVGRVAGHLPYVGMFTILLNDYPVLKFVMLGLVGLSVLVTPSES</sequence>
<proteinExistence type="inferred from homology"/>
<evidence type="ECO:0000256" key="10">
    <source>
        <dbReference type="ARBA" id="ARBA00022968"/>
    </source>
</evidence>
<protein>
    <recommendedName>
        <fullName evidence="5 15">Signal peptidase complex catalytic subunit SEC11</fullName>
        <ecNumber evidence="4 15">3.4.21.89</ecNumber>
    </recommendedName>
</protein>
<evidence type="ECO:0000256" key="4">
    <source>
        <dbReference type="ARBA" id="ARBA00013208"/>
    </source>
</evidence>
<comment type="function">
    <text evidence="13">Catalytic component of the signal peptidase complex (SPC) which catalyzes the cleavage of N-terminal signal sequences from nascent proteins as they are translocated into the lumen of the endoplasmic reticulum. Specifically cleaves N-terminal signal peptides that contain a hydrophobic alpha-helix (h-region) shorter than 18-20 amino acids.</text>
</comment>
<comment type="subcellular location">
    <subcellularLocation>
        <location evidence="2">Endoplasmic reticulum membrane</location>
        <topology evidence="2">Single-pass type II membrane protein</topology>
    </subcellularLocation>
</comment>
<keyword evidence="6 15" id="KW-0645">Protease</keyword>
<dbReference type="PANTHER" id="PTHR10806:SF6">
    <property type="entry name" value="SIGNAL PEPTIDASE COMPLEX CATALYTIC SUBUNIT SEC11"/>
    <property type="match status" value="1"/>
</dbReference>
<dbReference type="PROSITE" id="PS00501">
    <property type="entry name" value="SPASE_I_1"/>
    <property type="match status" value="1"/>
</dbReference>
<dbReference type="PROSITE" id="PS00761">
    <property type="entry name" value="SPASE_I_3"/>
    <property type="match status" value="1"/>
</dbReference>
<reference evidence="16 17" key="1">
    <citation type="submission" date="2023-09" db="EMBL/GenBank/DDBJ databases">
        <title>Pangenome analysis of Batrachochytrium dendrobatidis and related Chytrids.</title>
        <authorList>
            <person name="Yacoub M.N."/>
            <person name="Stajich J.E."/>
            <person name="James T.Y."/>
        </authorList>
    </citation>
    <scope>NUCLEOTIDE SEQUENCE [LARGE SCALE GENOMIC DNA]</scope>
    <source>
        <strain evidence="16 17">JEL0888</strain>
    </source>
</reference>
<evidence type="ECO:0000256" key="3">
    <source>
        <dbReference type="ARBA" id="ARBA00011035"/>
    </source>
</evidence>
<evidence type="ECO:0000313" key="16">
    <source>
        <dbReference type="EMBL" id="KAL2916882.1"/>
    </source>
</evidence>
<comment type="catalytic activity">
    <reaction evidence="1 15">
        <text>Cleavage of hydrophobic, N-terminal signal or leader sequences from secreted and periplasmic proteins.</text>
        <dbReference type="EC" id="3.4.21.89"/>
    </reaction>
</comment>
<dbReference type="NCBIfam" id="TIGR02228">
    <property type="entry name" value="sigpep_I_arch"/>
    <property type="match status" value="1"/>
</dbReference>
<comment type="similarity">
    <text evidence="3 15">Belongs to the peptidase S26B family.</text>
</comment>
<dbReference type="InterPro" id="IPR001733">
    <property type="entry name" value="Peptidase_S26B"/>
</dbReference>
<evidence type="ECO:0000256" key="14">
    <source>
        <dbReference type="ARBA" id="ARBA00047037"/>
    </source>
</evidence>
<dbReference type="EC" id="3.4.21.89" evidence="4 15"/>
<evidence type="ECO:0000256" key="6">
    <source>
        <dbReference type="ARBA" id="ARBA00022670"/>
    </source>
</evidence>
<name>A0ABR4NBH8_9FUNG</name>
<keyword evidence="11" id="KW-1133">Transmembrane helix</keyword>
<dbReference type="InterPro" id="IPR019758">
    <property type="entry name" value="Pept_S26A_signal_pept_1_CS"/>
</dbReference>
<dbReference type="SUPFAM" id="SSF51306">
    <property type="entry name" value="LexA/Signal peptidase"/>
    <property type="match status" value="1"/>
</dbReference>
<dbReference type="GO" id="GO:0009003">
    <property type="term" value="F:signal peptidase activity"/>
    <property type="evidence" value="ECO:0007669"/>
    <property type="project" value="UniProtKB-EC"/>
</dbReference>
<evidence type="ECO:0000256" key="11">
    <source>
        <dbReference type="ARBA" id="ARBA00022989"/>
    </source>
</evidence>